<proteinExistence type="predicted"/>
<evidence type="ECO:0000256" key="1">
    <source>
        <dbReference type="SAM" id="Coils"/>
    </source>
</evidence>
<keyword evidence="1" id="KW-0175">Coiled coil</keyword>
<dbReference type="RefSeq" id="WP_133033393.1">
    <property type="nucleotide sequence ID" value="NZ_BAABEI010000012.1"/>
</dbReference>
<evidence type="ECO:0000313" key="3">
    <source>
        <dbReference type="Proteomes" id="UP000295351"/>
    </source>
</evidence>
<accession>A0A4R2D2N1</accession>
<gene>
    <name evidence="2" type="ORF">EV665_102582</name>
</gene>
<evidence type="ECO:0008006" key="4">
    <source>
        <dbReference type="Google" id="ProtNLM"/>
    </source>
</evidence>
<keyword evidence="3" id="KW-1185">Reference proteome</keyword>
<dbReference type="EMBL" id="SLVX01000002">
    <property type="protein sequence ID" value="TCN48053.1"/>
    <property type="molecule type" value="Genomic_DNA"/>
</dbReference>
<dbReference type="AlphaFoldDB" id="A0A4R2D2N1"/>
<sequence>MTHDLVERLRGYRPQNEWGDGVEHTICNEAADRIEALERENAALRAEKDELRKAVIEEAATLAENATISVQHDWAPGPVKMPIDHRKDIAAAIRNMGDRT</sequence>
<organism evidence="2 3">
    <name type="scientific">Shinella granuli</name>
    <dbReference type="NCBI Taxonomy" id="323621"/>
    <lineage>
        <taxon>Bacteria</taxon>
        <taxon>Pseudomonadati</taxon>
        <taxon>Pseudomonadota</taxon>
        <taxon>Alphaproteobacteria</taxon>
        <taxon>Hyphomicrobiales</taxon>
        <taxon>Rhizobiaceae</taxon>
        <taxon>Shinella</taxon>
    </lineage>
</organism>
<dbReference type="Proteomes" id="UP000295351">
    <property type="component" value="Unassembled WGS sequence"/>
</dbReference>
<name>A0A4R2D2N1_SHIGR</name>
<comment type="caution">
    <text evidence="2">The sequence shown here is derived from an EMBL/GenBank/DDBJ whole genome shotgun (WGS) entry which is preliminary data.</text>
</comment>
<protein>
    <recommendedName>
        <fullName evidence="4">Ead/Ea22-like family protein</fullName>
    </recommendedName>
</protein>
<evidence type="ECO:0000313" key="2">
    <source>
        <dbReference type="EMBL" id="TCN48053.1"/>
    </source>
</evidence>
<reference evidence="2 3" key="1">
    <citation type="submission" date="2019-03" db="EMBL/GenBank/DDBJ databases">
        <title>Genomic Encyclopedia of Type Strains, Phase IV (KMG-IV): sequencing the most valuable type-strain genomes for metagenomic binning, comparative biology and taxonomic classification.</title>
        <authorList>
            <person name="Goeker M."/>
        </authorList>
    </citation>
    <scope>NUCLEOTIDE SEQUENCE [LARGE SCALE GENOMIC DNA]</scope>
    <source>
        <strain evidence="2 3">DSM 18401</strain>
    </source>
</reference>
<feature type="coiled-coil region" evidence="1">
    <location>
        <begin position="27"/>
        <end position="57"/>
    </location>
</feature>